<dbReference type="AlphaFoldDB" id="A0A031FPN6"/>
<sequence length="133" mass="14487">MTPHGEGWGSTDPDVIPLLIDQGFDGELKLRFPEDYAEELKALLDEQGLSHSTAAEFSSGVDLAIEVVNVLEVPGALAALAAVIRTIVHRHDGKKFVLKRGDVEVQASGYSEKHVKELLDEAARRQAELDGDR</sequence>
<dbReference type="OrthoDB" id="5119431at2"/>
<proteinExistence type="predicted"/>
<comment type="caution">
    <text evidence="1">The sequence shown here is derived from an EMBL/GenBank/DDBJ whole genome shotgun (WGS) entry which is preliminary data.</text>
</comment>
<protein>
    <submittedName>
        <fullName evidence="1">Uncharacterized protein</fullName>
    </submittedName>
</protein>
<name>A0A031FPN6_9MICO</name>
<accession>A0A031FPN6</accession>
<keyword evidence="2" id="KW-1185">Reference proteome</keyword>
<organism evidence="1 2">
    <name type="scientific">Microbacterium oleivorans</name>
    <dbReference type="NCBI Taxonomy" id="273677"/>
    <lineage>
        <taxon>Bacteria</taxon>
        <taxon>Bacillati</taxon>
        <taxon>Actinomycetota</taxon>
        <taxon>Actinomycetes</taxon>
        <taxon>Micrococcales</taxon>
        <taxon>Microbacteriaceae</taxon>
        <taxon>Microbacterium</taxon>
    </lineage>
</organism>
<dbReference type="PATRIC" id="fig|273677.3.peg.2553"/>
<reference evidence="1 2" key="1">
    <citation type="submission" date="2014-03" db="EMBL/GenBank/DDBJ databases">
        <title>Draft Genome Sequences of 13 Willow Endophytes.</title>
        <authorList>
            <person name="Gan H.Y."/>
            <person name="Gan H.M."/>
            <person name="Savka M.A."/>
            <person name="Hudson A.O."/>
        </authorList>
    </citation>
    <scope>NUCLEOTIDE SEQUENCE [LARGE SCALE GENOMIC DNA]</scope>
    <source>
        <strain evidence="1 2">RIT293</strain>
    </source>
</reference>
<evidence type="ECO:0000313" key="2">
    <source>
        <dbReference type="Proteomes" id="UP000024001"/>
    </source>
</evidence>
<evidence type="ECO:0000313" key="1">
    <source>
        <dbReference type="EMBL" id="EZP26242.1"/>
    </source>
</evidence>
<gene>
    <name evidence="1" type="ORF">BW34_02574</name>
</gene>
<dbReference type="RefSeq" id="WP_152540167.1">
    <property type="nucleotide sequence ID" value="NZ_JFYO01000007.1"/>
</dbReference>
<dbReference type="Proteomes" id="UP000024001">
    <property type="component" value="Unassembled WGS sequence"/>
</dbReference>
<dbReference type="EMBL" id="JFYO01000007">
    <property type="protein sequence ID" value="EZP26242.1"/>
    <property type="molecule type" value="Genomic_DNA"/>
</dbReference>